<dbReference type="AlphaFoldDB" id="A0A0L6CRF7"/>
<keyword evidence="2" id="KW-1185">Reference proteome</keyword>
<dbReference type="EMBL" id="LGVV01000069">
    <property type="protein sequence ID" value="KNX40098.1"/>
    <property type="molecule type" value="Genomic_DNA"/>
</dbReference>
<accession>A0A0L6CRF7</accession>
<protein>
    <submittedName>
        <fullName evidence="1">Uncharacterized protein</fullName>
    </submittedName>
</protein>
<gene>
    <name evidence="1" type="ORF">ROTO_33510</name>
</gene>
<comment type="caution">
    <text evidence="1">The sequence shown here is derived from an EMBL/GenBank/DDBJ whole genome shotgun (WGS) entry which is preliminary data.</text>
</comment>
<evidence type="ECO:0000313" key="2">
    <source>
        <dbReference type="Proteomes" id="UP000037046"/>
    </source>
</evidence>
<sequence>MGNRLINNDQPHHRMPFFRQPVKLAQPVKSQYTYALKLGFHQLHQAVSEYYTIPYEHYDRVYRWRRKALTAVM</sequence>
<name>A0A0L6CRF7_9RHOB</name>
<organism evidence="1 2">
    <name type="scientific">Roseovarius tolerans</name>
    <dbReference type="NCBI Taxonomy" id="74031"/>
    <lineage>
        <taxon>Bacteria</taxon>
        <taxon>Pseudomonadati</taxon>
        <taxon>Pseudomonadota</taxon>
        <taxon>Alphaproteobacteria</taxon>
        <taxon>Rhodobacterales</taxon>
        <taxon>Roseobacteraceae</taxon>
        <taxon>Roseovarius</taxon>
    </lineage>
</organism>
<reference evidence="2" key="1">
    <citation type="submission" date="2015-07" db="EMBL/GenBank/DDBJ databases">
        <title>Draft Genome Sequence of Roseovarius tolerans EL-164, a producer of N-Acylated Alanine Methyl Esters (NAMEs).</title>
        <authorList>
            <person name="Voget S."/>
            <person name="Bruns H."/>
            <person name="Wagner-Doebler I."/>
            <person name="Schulz S."/>
            <person name="Daniel R."/>
        </authorList>
    </citation>
    <scope>NUCLEOTIDE SEQUENCE [LARGE SCALE GENOMIC DNA]</scope>
    <source>
        <strain evidence="2">EL-164</strain>
    </source>
</reference>
<dbReference type="Proteomes" id="UP000037046">
    <property type="component" value="Unassembled WGS sequence"/>
</dbReference>
<proteinExistence type="predicted"/>
<evidence type="ECO:0000313" key="1">
    <source>
        <dbReference type="EMBL" id="KNX40098.1"/>
    </source>
</evidence>